<organism evidence="5 6">
    <name type="scientific">Yasminevirus sp. GU-2018</name>
    <dbReference type="NCBI Taxonomy" id="2420051"/>
    <lineage>
        <taxon>Viruses</taxon>
        <taxon>Varidnaviria</taxon>
        <taxon>Bamfordvirae</taxon>
        <taxon>Nucleocytoviricota</taxon>
        <taxon>Megaviricetes</taxon>
        <taxon>Imitervirales</taxon>
        <taxon>Mimiviridae</taxon>
        <taxon>Klosneuvirinae</taxon>
        <taxon>Yasminevirus</taxon>
        <taxon>Yasminevirus saudimassiliense</taxon>
    </lineage>
</organism>
<evidence type="ECO:0000313" key="6">
    <source>
        <dbReference type="Proteomes" id="UP000594342"/>
    </source>
</evidence>
<dbReference type="PROSITE" id="PS00518">
    <property type="entry name" value="ZF_RING_1"/>
    <property type="match status" value="1"/>
</dbReference>
<name>A0A5K0U8T7_9VIRU</name>
<keyword evidence="3" id="KW-0862">Zinc</keyword>
<evidence type="ECO:0000256" key="4">
    <source>
        <dbReference type="SAM" id="MobiDB-lite"/>
    </source>
</evidence>
<feature type="compositionally biased region" description="Acidic residues" evidence="4">
    <location>
        <begin position="103"/>
        <end position="113"/>
    </location>
</feature>
<keyword evidence="6" id="KW-1185">Reference proteome</keyword>
<sequence length="598" mass="68411">MEKLKLILRNAEISIPTSKLVEILEGTINTSTENAKTAKATKSPVKTSAKSPDKMSDRMPSKKQTKRVSIANGSDSEGDDNQTECQDQDQEQDYESNDRPEEGEPGVSDEESQQSDHESDQGNDSDSTEFAHIIVSSALQSASSKGRLKKLASISKIKVLESRDDIAALIDDNITKTVMGALNSKGISLKLTGKMIVATILELFDYIEKRKLDYIYDELSSEMITMLAKKEEPPRVFIHLIVTRPETFGVRFMEEMFLSELSLYMKDVVVARVCEMIMCEIKTQVKPPFTKEHFEKYTKLLSVIMNSKSVSDKCICYILCDMSSFSDTKIDQKYTYPRDKIPVTLNTNTEVTKHIMSLMKEERKNAVATAFISSFNYYSINNMTKNFAVILRELTPHIDEDSVIGLIMMASGGFEYEHTIGNRNRYDGKKLEVMPSEKMINIDVIEIIHEFWPKHLETFIKHNFQRLLCIFSTGMLDSYSNDRSSAKNLIDKIVAYTLYLNDKGILPYDDICKDHLTDKDKNKQLNKQDPCCSCLHDTKWRFTRCGHVICRKCYVTRKYIAKKRYLLPRDICVQCQGVKILKKAPIYRDEEDEISDDE</sequence>
<accession>A0A5K0U8T7</accession>
<evidence type="ECO:0000256" key="2">
    <source>
        <dbReference type="ARBA" id="ARBA00022771"/>
    </source>
</evidence>
<evidence type="ECO:0000256" key="3">
    <source>
        <dbReference type="ARBA" id="ARBA00022833"/>
    </source>
</evidence>
<dbReference type="CDD" id="cd00065">
    <property type="entry name" value="FYVE_like_SF"/>
    <property type="match status" value="1"/>
</dbReference>
<proteinExistence type="predicted"/>
<dbReference type="Proteomes" id="UP000594342">
    <property type="component" value="Unassembled WGS sequence"/>
</dbReference>
<feature type="compositionally biased region" description="Acidic residues" evidence="4">
    <location>
        <begin position="76"/>
        <end position="95"/>
    </location>
</feature>
<gene>
    <name evidence="5" type="ORF">YASMINEVIRUS_668</name>
</gene>
<protein>
    <recommendedName>
        <fullName evidence="7">RING-type domain-containing protein</fullName>
    </recommendedName>
</protein>
<dbReference type="InterPro" id="IPR017907">
    <property type="entry name" value="Znf_RING_CS"/>
</dbReference>
<feature type="compositionally biased region" description="Basic and acidic residues" evidence="4">
    <location>
        <begin position="51"/>
        <end position="60"/>
    </location>
</feature>
<evidence type="ECO:0008006" key="7">
    <source>
        <dbReference type="Google" id="ProtNLM"/>
    </source>
</evidence>
<evidence type="ECO:0000256" key="1">
    <source>
        <dbReference type="ARBA" id="ARBA00022723"/>
    </source>
</evidence>
<comment type="caution">
    <text evidence="5">The sequence shown here is derived from an EMBL/GenBank/DDBJ whole genome shotgun (WGS) entry which is preliminary data.</text>
</comment>
<keyword evidence="2" id="KW-0863">Zinc-finger</keyword>
<dbReference type="GO" id="GO:0008270">
    <property type="term" value="F:zinc ion binding"/>
    <property type="evidence" value="ECO:0007669"/>
    <property type="project" value="UniProtKB-KW"/>
</dbReference>
<evidence type="ECO:0000313" key="5">
    <source>
        <dbReference type="EMBL" id="VBB18205.1"/>
    </source>
</evidence>
<reference evidence="5 6" key="1">
    <citation type="submission" date="2018-10" db="EMBL/GenBank/DDBJ databases">
        <authorList>
            <consortium name="IHU Genomes"/>
        </authorList>
    </citation>
    <scope>NUCLEOTIDE SEQUENCE [LARGE SCALE GENOMIC DNA]</scope>
    <source>
        <strain evidence="5 6">A1</strain>
    </source>
</reference>
<keyword evidence="1" id="KW-0479">Metal-binding</keyword>
<dbReference type="EMBL" id="UPSH01000001">
    <property type="protein sequence ID" value="VBB18205.1"/>
    <property type="molecule type" value="Genomic_DNA"/>
</dbReference>
<feature type="region of interest" description="Disordered" evidence="4">
    <location>
        <begin position="29"/>
        <end position="126"/>
    </location>
</feature>